<evidence type="ECO:0000256" key="17">
    <source>
        <dbReference type="ARBA" id="ARBA00048679"/>
    </source>
</evidence>
<evidence type="ECO:0000256" key="6">
    <source>
        <dbReference type="ARBA" id="ARBA00022490"/>
    </source>
</evidence>
<evidence type="ECO:0000256" key="11">
    <source>
        <dbReference type="ARBA" id="ARBA00022741"/>
    </source>
</evidence>
<comment type="similarity">
    <text evidence="3 19">Belongs to the protein kinase superfamily. RIO-type Ser/Thr kinase family.</text>
</comment>
<dbReference type="GO" id="GO:0106310">
    <property type="term" value="F:protein serine kinase activity"/>
    <property type="evidence" value="ECO:0007669"/>
    <property type="project" value="RHEA"/>
</dbReference>
<keyword evidence="6" id="KW-0963">Cytoplasm</keyword>
<keyword evidence="9 19" id="KW-0808">Transferase</keyword>
<dbReference type="GO" id="GO:0005737">
    <property type="term" value="C:cytoplasm"/>
    <property type="evidence" value="ECO:0007669"/>
    <property type="project" value="UniProtKB-SubCell"/>
</dbReference>
<evidence type="ECO:0000256" key="19">
    <source>
        <dbReference type="PIRNR" id="PIRNR038147"/>
    </source>
</evidence>
<keyword evidence="7" id="KW-0690">Ribosome biogenesis</keyword>
<keyword evidence="26" id="KW-1185">Reference proteome</keyword>
<feature type="compositionally biased region" description="Polar residues" evidence="23">
    <location>
        <begin position="104"/>
        <end position="117"/>
    </location>
</feature>
<evidence type="ECO:0000256" key="7">
    <source>
        <dbReference type="ARBA" id="ARBA00022517"/>
    </source>
</evidence>
<evidence type="ECO:0000313" key="26">
    <source>
        <dbReference type="Proteomes" id="UP000247233"/>
    </source>
</evidence>
<keyword evidence="12 19" id="KW-0418">Kinase</keyword>
<evidence type="ECO:0000256" key="15">
    <source>
        <dbReference type="ARBA" id="ARBA00022842"/>
    </source>
</evidence>
<dbReference type="InterPro" id="IPR051272">
    <property type="entry name" value="RIO-type_Ser/Thr_kinase"/>
</dbReference>
<evidence type="ECO:0000256" key="21">
    <source>
        <dbReference type="PIRSR" id="PIRSR038147-2"/>
    </source>
</evidence>
<comment type="catalytic activity">
    <reaction evidence="16 19">
        <text>L-threonyl-[protein] + ATP = O-phospho-L-threonyl-[protein] + ADP + H(+)</text>
        <dbReference type="Rhea" id="RHEA:46608"/>
        <dbReference type="Rhea" id="RHEA-COMP:11060"/>
        <dbReference type="Rhea" id="RHEA-COMP:11605"/>
        <dbReference type="ChEBI" id="CHEBI:15378"/>
        <dbReference type="ChEBI" id="CHEBI:30013"/>
        <dbReference type="ChEBI" id="CHEBI:30616"/>
        <dbReference type="ChEBI" id="CHEBI:61977"/>
        <dbReference type="ChEBI" id="CHEBI:456216"/>
        <dbReference type="EC" id="2.7.11.1"/>
    </reaction>
</comment>
<evidence type="ECO:0000259" key="24">
    <source>
        <dbReference type="SMART" id="SM00090"/>
    </source>
</evidence>
<evidence type="ECO:0000256" key="16">
    <source>
        <dbReference type="ARBA" id="ARBA00047899"/>
    </source>
</evidence>
<evidence type="ECO:0000256" key="4">
    <source>
        <dbReference type="ARBA" id="ARBA00012513"/>
    </source>
</evidence>
<sequence length="562" mass="63471">MAASNSDAQASGLADGMDPSHTYIPNQGYVKEDGSLPAMAGQDSAAQENEEEEGDDYYDDIFEEDLDEEDFSSSNPADLTKAYNRQRKTNEVAADPNAPKWTLPKTNVQKPTVNTHASVDDQIKSLTKHAGKIRLDDTQSGLAARGDRGGDRADRATSEQVLDPRTRMILLQMINREIVSEIHGCLSTGKEANVYYSISYPDGEDTPLHRAIKVYKTSILVFKDRDKYVTGEFRFRQGYSKSNNRAMVKLWAEKEMRNLRRLYAAGIPCPEPIHLRLHVLVMGFVGSSKGVAAPRLKDVEFDVPDPEAKWREIYLELLGYMRVMYQTCHLVHADLSEYNMLYHKNKLHIIDVSQSVEHEHPRSLEFLRMDIKNVNDFFRRKNVDILSERAIFEFVISSEGPTMATPAEPMLEAIEHLYATRGEKAEDEQTDVDAAVFRQQYIPQTLEQVYDFERDAEQVRAGKGDDLVYRDLLAGSKKPAPADDDASDAGSDASGGVSVDGSDSEEHDPFAPKPPRGKRFEDKDSKRDHKQKVKEEKREQRANKMPKHLKKKLVSGSARKKK</sequence>
<dbReference type="OrthoDB" id="205248at2759"/>
<dbReference type="GO" id="GO:0042254">
    <property type="term" value="P:ribosome biogenesis"/>
    <property type="evidence" value="ECO:0007669"/>
    <property type="project" value="UniProtKB-KW"/>
</dbReference>
<evidence type="ECO:0000256" key="8">
    <source>
        <dbReference type="ARBA" id="ARBA00022527"/>
    </source>
</evidence>
<feature type="region of interest" description="Disordered" evidence="23">
    <location>
        <begin position="1"/>
        <end position="159"/>
    </location>
</feature>
<evidence type="ECO:0000256" key="14">
    <source>
        <dbReference type="ARBA" id="ARBA00022840"/>
    </source>
</evidence>
<dbReference type="STRING" id="1448321.A0A317VFN2"/>
<dbReference type="AlphaFoldDB" id="A0A317VFN2"/>
<evidence type="ECO:0000313" key="25">
    <source>
        <dbReference type="EMBL" id="PWY71692.1"/>
    </source>
</evidence>
<dbReference type="InterPro" id="IPR018935">
    <property type="entry name" value="RIO_kinase_CS"/>
</dbReference>
<feature type="compositionally biased region" description="Basic and acidic residues" evidence="23">
    <location>
        <begin position="518"/>
        <end position="542"/>
    </location>
</feature>
<dbReference type="FunFam" id="3.30.200.20:FF:000148">
    <property type="entry name" value="Serine/threonine-protein kinase RIO1"/>
    <property type="match status" value="1"/>
</dbReference>
<keyword evidence="14 19" id="KW-0067">ATP-binding</keyword>
<dbReference type="Proteomes" id="UP000247233">
    <property type="component" value="Unassembled WGS sequence"/>
</dbReference>
<feature type="compositionally biased region" description="Basic and acidic residues" evidence="23">
    <location>
        <begin position="145"/>
        <end position="159"/>
    </location>
</feature>
<accession>A0A317VFN2</accession>
<evidence type="ECO:0000256" key="2">
    <source>
        <dbReference type="ARBA" id="ARBA00004496"/>
    </source>
</evidence>
<dbReference type="PANTHER" id="PTHR45723">
    <property type="entry name" value="SERINE/THREONINE-PROTEIN KINASE RIO1"/>
    <property type="match status" value="1"/>
</dbReference>
<dbReference type="GO" id="GO:0016887">
    <property type="term" value="F:ATP hydrolysis activity"/>
    <property type="evidence" value="ECO:0007669"/>
    <property type="project" value="RHEA"/>
</dbReference>
<evidence type="ECO:0000256" key="18">
    <source>
        <dbReference type="ARBA" id="ARBA00049360"/>
    </source>
</evidence>
<dbReference type="GO" id="GO:0046872">
    <property type="term" value="F:metal ion binding"/>
    <property type="evidence" value="ECO:0007669"/>
    <property type="project" value="UniProtKB-KW"/>
</dbReference>
<feature type="binding site" evidence="21">
    <location>
        <position position="283"/>
    </location>
    <ligand>
        <name>ATP</name>
        <dbReference type="ChEBI" id="CHEBI:30616"/>
    </ligand>
</feature>
<comment type="catalytic activity">
    <reaction evidence="18">
        <text>ATP + H2O = ADP + phosphate + H(+)</text>
        <dbReference type="Rhea" id="RHEA:13065"/>
        <dbReference type="ChEBI" id="CHEBI:15377"/>
        <dbReference type="ChEBI" id="CHEBI:15378"/>
        <dbReference type="ChEBI" id="CHEBI:30616"/>
        <dbReference type="ChEBI" id="CHEBI:43474"/>
        <dbReference type="ChEBI" id="CHEBI:456216"/>
    </reaction>
</comment>
<evidence type="ECO:0000256" key="3">
    <source>
        <dbReference type="ARBA" id="ARBA00009196"/>
    </source>
</evidence>
<comment type="subcellular location">
    <subcellularLocation>
        <location evidence="2">Cytoplasm</location>
    </subcellularLocation>
</comment>
<proteinExistence type="inferred from homology"/>
<feature type="active site" description="4-aspartylphosphate intermediate" evidence="20">
    <location>
        <position position="351"/>
    </location>
</feature>
<feature type="binding site" evidence="22">
    <location>
        <position position="339"/>
    </location>
    <ligand>
        <name>Mg(2+)</name>
        <dbReference type="ChEBI" id="CHEBI:18420"/>
    </ligand>
</feature>
<feature type="active site" description="Proton acceptor" evidence="20">
    <location>
        <position position="334"/>
    </location>
</feature>
<keyword evidence="10" id="KW-0479">Metal-binding</keyword>
<dbReference type="InterPro" id="IPR011009">
    <property type="entry name" value="Kinase-like_dom_sf"/>
</dbReference>
<protein>
    <recommendedName>
        <fullName evidence="5 19">Serine/threonine-protein kinase RIO1</fullName>
        <ecNumber evidence="4 19">2.7.11.1</ecNumber>
    </recommendedName>
</protein>
<feature type="binding site" evidence="22">
    <location>
        <position position="351"/>
    </location>
    <ligand>
        <name>Mg(2+)</name>
        <dbReference type="ChEBI" id="CHEBI:18420"/>
    </ligand>
</feature>
<dbReference type="CDD" id="cd05147">
    <property type="entry name" value="RIO1_euk"/>
    <property type="match status" value="1"/>
</dbReference>
<evidence type="ECO:0000256" key="10">
    <source>
        <dbReference type="ARBA" id="ARBA00022723"/>
    </source>
</evidence>
<name>A0A317VFN2_9EURO</name>
<dbReference type="GO" id="GO:0005524">
    <property type="term" value="F:ATP binding"/>
    <property type="evidence" value="ECO:0007669"/>
    <property type="project" value="UniProtKB-KW"/>
</dbReference>
<dbReference type="InterPro" id="IPR018934">
    <property type="entry name" value="RIO_dom"/>
</dbReference>
<evidence type="ECO:0000256" key="1">
    <source>
        <dbReference type="ARBA" id="ARBA00001946"/>
    </source>
</evidence>
<feature type="binding site" evidence="21">
    <location>
        <position position="213"/>
    </location>
    <ligand>
        <name>ATP</name>
        <dbReference type="ChEBI" id="CHEBI:30616"/>
    </ligand>
</feature>
<comment type="catalytic activity">
    <reaction evidence="17 19">
        <text>L-seryl-[protein] + ATP = O-phospho-L-seryl-[protein] + ADP + H(+)</text>
        <dbReference type="Rhea" id="RHEA:17989"/>
        <dbReference type="Rhea" id="RHEA-COMP:9863"/>
        <dbReference type="Rhea" id="RHEA-COMP:11604"/>
        <dbReference type="ChEBI" id="CHEBI:15378"/>
        <dbReference type="ChEBI" id="CHEBI:29999"/>
        <dbReference type="ChEBI" id="CHEBI:30616"/>
        <dbReference type="ChEBI" id="CHEBI:83421"/>
        <dbReference type="ChEBI" id="CHEBI:456216"/>
        <dbReference type="EC" id="2.7.11.1"/>
    </reaction>
</comment>
<feature type="region of interest" description="Disordered" evidence="23">
    <location>
        <begin position="476"/>
        <end position="562"/>
    </location>
</feature>
<dbReference type="SUPFAM" id="SSF56112">
    <property type="entry name" value="Protein kinase-like (PK-like)"/>
    <property type="match status" value="1"/>
</dbReference>
<evidence type="ECO:0000256" key="22">
    <source>
        <dbReference type="PIRSR" id="PIRSR038147-3"/>
    </source>
</evidence>
<dbReference type="Gene3D" id="1.10.510.10">
    <property type="entry name" value="Transferase(Phosphotransferase) domain 1"/>
    <property type="match status" value="1"/>
</dbReference>
<dbReference type="EMBL" id="MSFL01000027">
    <property type="protein sequence ID" value="PWY71692.1"/>
    <property type="molecule type" value="Genomic_DNA"/>
</dbReference>
<keyword evidence="8 19" id="KW-0723">Serine/threonine-protein kinase</keyword>
<evidence type="ECO:0000256" key="13">
    <source>
        <dbReference type="ARBA" id="ARBA00022801"/>
    </source>
</evidence>
<dbReference type="GO" id="GO:0004674">
    <property type="term" value="F:protein serine/threonine kinase activity"/>
    <property type="evidence" value="ECO:0007669"/>
    <property type="project" value="UniProtKB-KW"/>
</dbReference>
<feature type="compositionally biased region" description="Low complexity" evidence="23">
    <location>
        <begin position="488"/>
        <end position="501"/>
    </location>
</feature>
<evidence type="ECO:0000256" key="23">
    <source>
        <dbReference type="SAM" id="MobiDB-lite"/>
    </source>
</evidence>
<evidence type="ECO:0000256" key="9">
    <source>
        <dbReference type="ARBA" id="ARBA00022679"/>
    </source>
</evidence>
<keyword evidence="13" id="KW-0378">Hydrolase</keyword>
<dbReference type="GeneID" id="37066216"/>
<organism evidence="25 26">
    <name type="scientific">Aspergillus heteromorphus CBS 117.55</name>
    <dbReference type="NCBI Taxonomy" id="1448321"/>
    <lineage>
        <taxon>Eukaryota</taxon>
        <taxon>Fungi</taxon>
        <taxon>Dikarya</taxon>
        <taxon>Ascomycota</taxon>
        <taxon>Pezizomycotina</taxon>
        <taxon>Eurotiomycetes</taxon>
        <taxon>Eurotiomycetidae</taxon>
        <taxon>Eurotiales</taxon>
        <taxon>Aspergillaceae</taxon>
        <taxon>Aspergillus</taxon>
        <taxon>Aspergillus subgen. Circumdati</taxon>
    </lineage>
</organism>
<feature type="domain" description="RIO kinase" evidence="24">
    <location>
        <begin position="151"/>
        <end position="397"/>
    </location>
</feature>
<keyword evidence="11 19" id="KW-0547">Nucleotide-binding</keyword>
<dbReference type="VEuPathDB" id="FungiDB:BO70DRAFT_365092"/>
<comment type="caution">
    <text evidence="25">The sequence shown here is derived from an EMBL/GenBank/DDBJ whole genome shotgun (WGS) entry which is preliminary data.</text>
</comment>
<dbReference type="EC" id="2.7.11.1" evidence="4 19"/>
<feature type="compositionally biased region" description="Basic residues" evidence="23">
    <location>
        <begin position="544"/>
        <end position="562"/>
    </location>
</feature>
<dbReference type="FunFam" id="1.10.510.10:FF:000232">
    <property type="entry name" value="Serine/threonine-protein kinase RIO1"/>
    <property type="match status" value="1"/>
</dbReference>
<evidence type="ECO:0000256" key="5">
    <source>
        <dbReference type="ARBA" id="ARBA00016038"/>
    </source>
</evidence>
<gene>
    <name evidence="25" type="ORF">BO70DRAFT_365092</name>
</gene>
<evidence type="ECO:0000256" key="12">
    <source>
        <dbReference type="ARBA" id="ARBA00022777"/>
    </source>
</evidence>
<feature type="compositionally biased region" description="Acidic residues" evidence="23">
    <location>
        <begin position="48"/>
        <end position="71"/>
    </location>
</feature>
<comment type="cofactor">
    <cofactor evidence="1 22">
        <name>Mg(2+)</name>
        <dbReference type="ChEBI" id="CHEBI:18420"/>
    </cofactor>
</comment>
<dbReference type="RefSeq" id="XP_025396284.1">
    <property type="nucleotide sequence ID" value="XM_025543979.1"/>
</dbReference>
<dbReference type="InterPro" id="IPR017407">
    <property type="entry name" value="Ser/Thr_kinase_Rio1"/>
</dbReference>
<reference evidence="25 26" key="1">
    <citation type="submission" date="2016-12" db="EMBL/GenBank/DDBJ databases">
        <title>The genomes of Aspergillus section Nigri reveals drivers in fungal speciation.</title>
        <authorList>
            <consortium name="DOE Joint Genome Institute"/>
            <person name="Vesth T.C."/>
            <person name="Nybo J."/>
            <person name="Theobald S."/>
            <person name="Brandl J."/>
            <person name="Frisvad J.C."/>
            <person name="Nielsen K.F."/>
            <person name="Lyhne E.K."/>
            <person name="Kogle M.E."/>
            <person name="Kuo A."/>
            <person name="Riley R."/>
            <person name="Clum A."/>
            <person name="Nolan M."/>
            <person name="Lipzen A."/>
            <person name="Salamov A."/>
            <person name="Henrissat B."/>
            <person name="Wiebenga A."/>
            <person name="De Vries R.P."/>
            <person name="Grigoriev I.V."/>
            <person name="Mortensen U.H."/>
            <person name="Andersen M.R."/>
            <person name="Baker S.E."/>
        </authorList>
    </citation>
    <scope>NUCLEOTIDE SEQUENCE [LARGE SCALE GENOMIC DNA]</scope>
    <source>
        <strain evidence="25 26">CBS 117.55</strain>
    </source>
</reference>
<dbReference type="SMART" id="SM00090">
    <property type="entry name" value="RIO"/>
    <property type="match status" value="1"/>
</dbReference>
<dbReference type="PIRSF" id="PIRSF038147">
    <property type="entry name" value="Ser/Thr_PK_RIO1"/>
    <property type="match status" value="1"/>
</dbReference>
<dbReference type="PROSITE" id="PS01245">
    <property type="entry name" value="RIO1"/>
    <property type="match status" value="1"/>
</dbReference>
<dbReference type="Pfam" id="PF01163">
    <property type="entry name" value="RIO1"/>
    <property type="match status" value="1"/>
</dbReference>
<evidence type="ECO:0000256" key="20">
    <source>
        <dbReference type="PIRSR" id="PIRSR038147-1"/>
    </source>
</evidence>
<keyword evidence="15" id="KW-0460">Magnesium</keyword>
<dbReference type="Gene3D" id="3.30.200.20">
    <property type="entry name" value="Phosphorylase Kinase, domain 1"/>
    <property type="match status" value="1"/>
</dbReference>
<dbReference type="InterPro" id="IPR000687">
    <property type="entry name" value="RIO_kinase"/>
</dbReference>